<accession>A0A117DP92</accession>
<evidence type="ECO:0000256" key="1">
    <source>
        <dbReference type="SAM" id="SignalP"/>
    </source>
</evidence>
<comment type="caution">
    <text evidence="2">The sequence shown here is derived from an EMBL/GenBank/DDBJ whole genome shotgun (WGS) entry which is preliminary data.</text>
</comment>
<feature type="signal peptide" evidence="1">
    <location>
        <begin position="1"/>
        <end position="23"/>
    </location>
</feature>
<organism evidence="2 3">
    <name type="scientific">Deinococcus grandis</name>
    <dbReference type="NCBI Taxonomy" id="57498"/>
    <lineage>
        <taxon>Bacteria</taxon>
        <taxon>Thermotogati</taxon>
        <taxon>Deinococcota</taxon>
        <taxon>Deinococci</taxon>
        <taxon>Deinococcales</taxon>
        <taxon>Deinococcaceae</taxon>
        <taxon>Deinococcus</taxon>
    </lineage>
</organism>
<evidence type="ECO:0008006" key="4">
    <source>
        <dbReference type="Google" id="ProtNLM"/>
    </source>
</evidence>
<gene>
    <name evidence="2" type="ORF">DEIGR_103098</name>
</gene>
<name>A0A117DP92_9DEIO</name>
<evidence type="ECO:0000313" key="3">
    <source>
        <dbReference type="Proteomes" id="UP000056209"/>
    </source>
</evidence>
<dbReference type="Proteomes" id="UP000056209">
    <property type="component" value="Unassembled WGS sequence"/>
</dbReference>
<reference evidence="3" key="1">
    <citation type="submission" date="2015-11" db="EMBL/GenBank/DDBJ databases">
        <title>Draft Genome Sequence of the Radioresistant Bacterium Deinococcus grandis, Isolated from Freshwater Fish in Japan.</title>
        <authorList>
            <person name="Satoh K."/>
            <person name="Onodera T."/>
            <person name="Omoso K."/>
            <person name="Takeda-Yano K."/>
            <person name="Katayama T."/>
            <person name="Oono Y."/>
            <person name="Narumi I."/>
        </authorList>
    </citation>
    <scope>NUCLEOTIDE SEQUENCE [LARGE SCALE GENOMIC DNA]</scope>
    <source>
        <strain evidence="3">ATCC 43672</strain>
    </source>
</reference>
<dbReference type="EMBL" id="BCMS01000001">
    <property type="protein sequence ID" value="GAQ23071.1"/>
    <property type="molecule type" value="Genomic_DNA"/>
</dbReference>
<proteinExistence type="predicted"/>
<sequence length="191" mass="19827">MLMRVKKILITTALLGTVSFAAADSLGLSGTYNKGFYRADGESVDVDGSFGVSLSYTYDLDAMSAIRADLELLPNLYGSEKLGFGGEFTYLRSVMTSGEADVYFGGGVGFNTVSDSATSNGVTTTARVTAINPTLLAGARFAVAPGFSAFAELAGGPSFLRLSASSGGQSVSNSINGAFLKPRIGFTYTIR</sequence>
<keyword evidence="1" id="KW-0732">Signal</keyword>
<dbReference type="SUPFAM" id="SSF56925">
    <property type="entry name" value="OMPA-like"/>
    <property type="match status" value="1"/>
</dbReference>
<feature type="chain" id="PRO_5007147483" description="Outer membrane protein beta-barrel domain-containing protein" evidence="1">
    <location>
        <begin position="24"/>
        <end position="191"/>
    </location>
</feature>
<evidence type="ECO:0000313" key="2">
    <source>
        <dbReference type="EMBL" id="GAQ23071.1"/>
    </source>
</evidence>
<dbReference type="InterPro" id="IPR011250">
    <property type="entry name" value="OMP/PagP_B-barrel"/>
</dbReference>
<keyword evidence="3" id="KW-1185">Reference proteome</keyword>
<protein>
    <recommendedName>
        <fullName evidence="4">Outer membrane protein beta-barrel domain-containing protein</fullName>
    </recommendedName>
</protein>
<dbReference type="AlphaFoldDB" id="A0A117DP92"/>